<name>A0ABP1YI82_YEREN</name>
<organism evidence="1 2">
    <name type="scientific">Yersinia enterocolitica</name>
    <dbReference type="NCBI Taxonomy" id="630"/>
    <lineage>
        <taxon>Bacteria</taxon>
        <taxon>Pseudomonadati</taxon>
        <taxon>Pseudomonadota</taxon>
        <taxon>Gammaproteobacteria</taxon>
        <taxon>Enterobacterales</taxon>
        <taxon>Yersiniaceae</taxon>
        <taxon>Yersinia</taxon>
    </lineage>
</organism>
<gene>
    <name evidence="1" type="ORF">ERS137959_04423</name>
</gene>
<proteinExistence type="predicted"/>
<dbReference type="InterPro" id="IPR008964">
    <property type="entry name" value="Invasin/intimin_cell_adhesion"/>
</dbReference>
<evidence type="ECO:0000313" key="2">
    <source>
        <dbReference type="Proteomes" id="UP000041601"/>
    </source>
</evidence>
<dbReference type="EMBL" id="CPXJ01000094">
    <property type="protein sequence ID" value="CNE68414.1"/>
    <property type="molecule type" value="Genomic_DNA"/>
</dbReference>
<reference evidence="1 2" key="1">
    <citation type="submission" date="2015-03" db="EMBL/GenBank/DDBJ databases">
        <authorList>
            <consortium name="Pathogen Informatics"/>
            <person name="Murphy D."/>
        </authorList>
    </citation>
    <scope>NUCLEOTIDE SEQUENCE [LARGE SCALE GENOMIC DNA]</scope>
    <source>
        <strain evidence="1 2">IP05342</strain>
    </source>
</reference>
<dbReference type="InterPro" id="IPR013783">
    <property type="entry name" value="Ig-like_fold"/>
</dbReference>
<comment type="caution">
    <text evidence="1">The sequence shown here is derived from an EMBL/GenBank/DDBJ whole genome shotgun (WGS) entry which is preliminary data.</text>
</comment>
<dbReference type="SUPFAM" id="SSF49373">
    <property type="entry name" value="Invasin/intimin cell-adhesion fragments"/>
    <property type="match status" value="2"/>
</dbReference>
<dbReference type="Proteomes" id="UP000041601">
    <property type="component" value="Unassembled WGS sequence"/>
</dbReference>
<dbReference type="Gene3D" id="2.60.40.10">
    <property type="entry name" value="Immunoglobulins"/>
    <property type="match status" value="2"/>
</dbReference>
<keyword evidence="2" id="KW-1185">Reference proteome</keyword>
<dbReference type="RefSeq" id="WP_050156935.1">
    <property type="nucleotide sequence ID" value="NZ_CPXJ01000094.1"/>
</dbReference>
<sequence length="907" mass="99858">MINLINTNAPNGATINLVLESNDALNNGKAEITAVATVTQADKRTPISGVTVYFILLESDNAVFTGTDGKNQITGNTDERGTISKAFTDTMAETGEVHVYIIIEGGDKTSDNKEFVFKSPEPDKLVLTLDKAQAEANGKTAITATATVTENNIKLGEQKIHFVLPDSAAVFTDKNSGTDPNGYSITWGITDENGQVSKPFTDSTWEQGEVHAYFDLGVIGNVDNKVDDNADFLFTEPTSLTIQMQPLTCITKNGSGQNVVIENNKTVADGVARFIASAIITVEDVDNATQRIPLQNTSVVFELPDGGHTKFTLTSDDIANGATSYVVTAKTDSNGKASTPAFTSSYIGTGTINAYVVAHAGSKKQDNKPFSFTDPWQNITDLYSKFAGGVNTALIYANGLHQAQLQLKLTLASLDAGEILVTSNQPDLETVANSIKFINYENLDPLGDGTLNGWHVSRIPNIYDKHLLGQNMAALEQELSNESLWVDRVENGIAYLTYYFTCDSDQSNKYLQLGMTITPSAANADPIYNALGNNSNWFHDPVSLQANPEIVYNTSHLNIVPRRAGRSGEHDDYATEDSDNLWRHWDYQVRFNDGVFSQYGTSIFRCVLCEETEKLLTHKPFTRVSNMFYNFAGYFWPNNVYDSNGKQLASSDSYSVRLGAEPTKCINLPSNNTNTLYFTLYSVFGNGGVTEDGDAPGTGELSVSGYNFVSSRITLFDQYGNHGYFTVDPRNIPKKFSLDGFNDWFFITDGHITINKGSPGSYPDTFRILSEKYQSSVLDYNTGYEDVNKYYFWQICGRVNSAQNNTFKILEKGSGDTGIVLSANGQYYNFLYPINYPSTGFSDVVYSLNSLSSGDSGYSSFLFPVWNNNTMIIKSYTSYVCLLSDSDYARMRNYIPGDSAFEFNFVL</sequence>
<accession>A0ABP1YI82</accession>
<evidence type="ECO:0000313" key="1">
    <source>
        <dbReference type="EMBL" id="CNE68414.1"/>
    </source>
</evidence>
<protein>
    <submittedName>
        <fullName evidence="1">Bacterial Ig-like domain (Group 1)</fullName>
    </submittedName>
</protein>